<feature type="transmembrane region" description="Helical" evidence="1">
    <location>
        <begin position="115"/>
        <end position="136"/>
    </location>
</feature>
<dbReference type="InterPro" id="IPR008756">
    <property type="entry name" value="Peptidase_M56"/>
</dbReference>
<feature type="transmembrane region" description="Helical" evidence="1">
    <location>
        <begin position="53"/>
        <end position="71"/>
    </location>
</feature>
<evidence type="ECO:0000313" key="5">
    <source>
        <dbReference type="Proteomes" id="UP001569414"/>
    </source>
</evidence>
<keyword evidence="1" id="KW-0472">Membrane</keyword>
<evidence type="ECO:0000256" key="1">
    <source>
        <dbReference type="SAM" id="Phobius"/>
    </source>
</evidence>
<feature type="transmembrane region" description="Helical" evidence="1">
    <location>
        <begin position="12"/>
        <end position="33"/>
    </location>
</feature>
<organism evidence="4 5">
    <name type="scientific">Microbulbifer echini</name>
    <dbReference type="NCBI Taxonomy" id="1529067"/>
    <lineage>
        <taxon>Bacteria</taxon>
        <taxon>Pseudomonadati</taxon>
        <taxon>Pseudomonadota</taxon>
        <taxon>Gammaproteobacteria</taxon>
        <taxon>Cellvibrionales</taxon>
        <taxon>Microbulbiferaceae</taxon>
        <taxon>Microbulbifer</taxon>
    </lineage>
</organism>
<comment type="caution">
    <text evidence="4">The sequence shown here is derived from an EMBL/GenBank/DDBJ whole genome shotgun (WGS) entry which is preliminary data.</text>
</comment>
<feature type="domain" description="Peptidase M56" evidence="3">
    <location>
        <begin position="15"/>
        <end position="290"/>
    </location>
</feature>
<dbReference type="InterPro" id="IPR011055">
    <property type="entry name" value="Dup_hybrid_motif"/>
</dbReference>
<dbReference type="InterPro" id="IPR050570">
    <property type="entry name" value="Cell_wall_metabolism_enzyme"/>
</dbReference>
<accession>A0ABV4NSU8</accession>
<dbReference type="EMBL" id="JBGMEL010000017">
    <property type="protein sequence ID" value="MFA0792011.1"/>
    <property type="molecule type" value="Genomic_DNA"/>
</dbReference>
<dbReference type="Pfam" id="PF05569">
    <property type="entry name" value="Peptidase_M56"/>
    <property type="match status" value="1"/>
</dbReference>
<evidence type="ECO:0000259" key="2">
    <source>
        <dbReference type="Pfam" id="PF01551"/>
    </source>
</evidence>
<proteinExistence type="predicted"/>
<dbReference type="CDD" id="cd12797">
    <property type="entry name" value="M23_peptidase"/>
    <property type="match status" value="1"/>
</dbReference>
<dbReference type="CDD" id="cd07341">
    <property type="entry name" value="M56_BlaR1_MecR1_like"/>
    <property type="match status" value="1"/>
</dbReference>
<evidence type="ECO:0000259" key="3">
    <source>
        <dbReference type="Pfam" id="PF05569"/>
    </source>
</evidence>
<feature type="domain" description="M23ase beta-sheet core" evidence="2">
    <location>
        <begin position="392"/>
        <end position="489"/>
    </location>
</feature>
<reference evidence="4 5" key="1">
    <citation type="submission" date="2024-08" db="EMBL/GenBank/DDBJ databases">
        <authorList>
            <person name="Ishaq N."/>
        </authorList>
    </citation>
    <scope>NUCLEOTIDE SEQUENCE [LARGE SCALE GENOMIC DNA]</scope>
    <source>
        <strain evidence="4 5">JCM 30400</strain>
    </source>
</reference>
<protein>
    <submittedName>
        <fullName evidence="4">M23/M56 family metallopeptidase</fullName>
    </submittedName>
</protein>
<dbReference type="SUPFAM" id="SSF51261">
    <property type="entry name" value="Duplicated hybrid motif"/>
    <property type="match status" value="1"/>
</dbReference>
<dbReference type="RefSeq" id="WP_371844434.1">
    <property type="nucleotide sequence ID" value="NZ_JBGMEL010000017.1"/>
</dbReference>
<dbReference type="Gene3D" id="2.70.70.10">
    <property type="entry name" value="Glucose Permease (Domain IIA)"/>
    <property type="match status" value="1"/>
</dbReference>
<keyword evidence="1" id="KW-1133">Transmembrane helix</keyword>
<dbReference type="InterPro" id="IPR016047">
    <property type="entry name" value="M23ase_b-sheet_dom"/>
</dbReference>
<name>A0ABV4NSU8_9GAMM</name>
<feature type="transmembrane region" description="Helical" evidence="1">
    <location>
        <begin position="335"/>
        <end position="355"/>
    </location>
</feature>
<evidence type="ECO:0000313" key="4">
    <source>
        <dbReference type="EMBL" id="MFA0792011.1"/>
    </source>
</evidence>
<dbReference type="Pfam" id="PF01551">
    <property type="entry name" value="Peptidase_M23"/>
    <property type="match status" value="1"/>
</dbReference>
<feature type="transmembrane region" description="Helical" evidence="1">
    <location>
        <begin position="228"/>
        <end position="249"/>
    </location>
</feature>
<keyword evidence="5" id="KW-1185">Reference proteome</keyword>
<gene>
    <name evidence="4" type="ORF">ACCI51_15790</name>
</gene>
<dbReference type="Proteomes" id="UP001569414">
    <property type="component" value="Unassembled WGS sequence"/>
</dbReference>
<dbReference type="PANTHER" id="PTHR21666">
    <property type="entry name" value="PEPTIDASE-RELATED"/>
    <property type="match status" value="1"/>
</dbReference>
<feature type="transmembrane region" description="Helical" evidence="1">
    <location>
        <begin position="398"/>
        <end position="416"/>
    </location>
</feature>
<dbReference type="PANTHER" id="PTHR21666:SF270">
    <property type="entry name" value="MUREIN HYDROLASE ACTIVATOR ENVC"/>
    <property type="match status" value="1"/>
</dbReference>
<sequence length="498" mass="55513">MLEIISSLSPYALNLLIVSIFTLLWVCFIYICVRSFISLTGAKLRVIHYWRSFWLCALCVISLPFFLAQWLDLSAARLIPELSYDLVLPAAVPDPNQNESPVAENRTLTLNSVDTFAACWMILYVGGVFLSLLLMLRKQYRLANELGISGEVVFNKQVVGDLLCRSQYDYLAKNNIEVIFTKAKCSPFVFGLINLKLVLPSYLMSMDAREKSLVIEHELTHIKRRDPILIMSVHILGCFLWFAPFIRWFKEQFLWAVELSCDRQVLRRSASGSGKIYARAMLRTLRQCAETASYKGGVAFSTFDTVSQVSFFKRRMINIMDASHGGTPPEKLKLGVLRVSLIFFTLLFTVGGVLVNPGLSAASPDGGGWIVPIQNARVSSQFGDLSSIRKNPHRGTDFVAALGTVIVAPAGGVIVVSTDHYKHKNYGKIIIIDHGDNSQTLYSHLDSREVEVGQKVKAGQKIGTVGVSGKVTGPHLHFELIEHGERANPEHLLSLWFG</sequence>
<keyword evidence="1" id="KW-0812">Transmembrane</keyword>